<evidence type="ECO:0000313" key="4">
    <source>
        <dbReference type="Proteomes" id="UP000076738"/>
    </source>
</evidence>
<feature type="coiled-coil region" evidence="1">
    <location>
        <begin position="227"/>
        <end position="279"/>
    </location>
</feature>
<accession>A0A167HU27</accession>
<evidence type="ECO:0000313" key="3">
    <source>
        <dbReference type="EMBL" id="KZO91981.1"/>
    </source>
</evidence>
<protein>
    <submittedName>
        <fullName evidence="3">Uncharacterized protein</fullName>
    </submittedName>
</protein>
<sequence length="351" mass="39156">MSYGPRSRSADLNTSGCTFPPAAAHASLNEKETTAAKALVFMARFTGGSMSSVSSTAPGPVKQEVTAMTVRSNQSTGAHVSFTKSALKDEENTPDIEATFVTVEAESDTLSDAIEAPVLVTAAHDMDIDIMCPIDIQGTSNSVPSAISDMDKAKLGTGPSPAPETTRKRKKAILGAEEQATRQVEEDKGEEPARDKKRKYDLENSAISPPKEEEQMLRTLNEKNSIIRTLIAENSQLSSVNETLESQIQERNIRFQERAEQLQEREDEIRERQEQLVRREEYFRQRAFVVFITAERTRSFRVMFLRALLELNNQRDDEDSTVVDINDLAPLGFSAEEAERLDGYFRRLLDT</sequence>
<reference evidence="3 4" key="1">
    <citation type="journal article" date="2016" name="Mol. Biol. Evol.">
        <title>Comparative Genomics of Early-Diverging Mushroom-Forming Fungi Provides Insights into the Origins of Lignocellulose Decay Capabilities.</title>
        <authorList>
            <person name="Nagy L.G."/>
            <person name="Riley R."/>
            <person name="Tritt A."/>
            <person name="Adam C."/>
            <person name="Daum C."/>
            <person name="Floudas D."/>
            <person name="Sun H."/>
            <person name="Yadav J.S."/>
            <person name="Pangilinan J."/>
            <person name="Larsson K.H."/>
            <person name="Matsuura K."/>
            <person name="Barry K."/>
            <person name="Labutti K."/>
            <person name="Kuo R."/>
            <person name="Ohm R.A."/>
            <person name="Bhattacharya S.S."/>
            <person name="Shirouzu T."/>
            <person name="Yoshinaga Y."/>
            <person name="Martin F.M."/>
            <person name="Grigoriev I.V."/>
            <person name="Hibbett D.S."/>
        </authorList>
    </citation>
    <scope>NUCLEOTIDE SEQUENCE [LARGE SCALE GENOMIC DNA]</scope>
    <source>
        <strain evidence="3 4">TUFC12733</strain>
    </source>
</reference>
<dbReference type="EMBL" id="KV417315">
    <property type="protein sequence ID" value="KZO91981.1"/>
    <property type="molecule type" value="Genomic_DNA"/>
</dbReference>
<keyword evidence="1" id="KW-0175">Coiled coil</keyword>
<dbReference type="AlphaFoldDB" id="A0A167HU27"/>
<dbReference type="Proteomes" id="UP000076738">
    <property type="component" value="Unassembled WGS sequence"/>
</dbReference>
<proteinExistence type="predicted"/>
<evidence type="ECO:0000256" key="1">
    <source>
        <dbReference type="SAM" id="Coils"/>
    </source>
</evidence>
<feature type="region of interest" description="Disordered" evidence="2">
    <location>
        <begin position="142"/>
        <end position="214"/>
    </location>
</feature>
<feature type="compositionally biased region" description="Basic and acidic residues" evidence="2">
    <location>
        <begin position="179"/>
        <end position="202"/>
    </location>
</feature>
<evidence type="ECO:0000256" key="2">
    <source>
        <dbReference type="SAM" id="MobiDB-lite"/>
    </source>
</evidence>
<name>A0A167HU27_CALVF</name>
<keyword evidence="4" id="KW-1185">Reference proteome</keyword>
<gene>
    <name evidence="3" type="ORF">CALVIDRAFT_541326</name>
</gene>
<organism evidence="3 4">
    <name type="scientific">Calocera viscosa (strain TUFC12733)</name>
    <dbReference type="NCBI Taxonomy" id="1330018"/>
    <lineage>
        <taxon>Eukaryota</taxon>
        <taxon>Fungi</taxon>
        <taxon>Dikarya</taxon>
        <taxon>Basidiomycota</taxon>
        <taxon>Agaricomycotina</taxon>
        <taxon>Dacrymycetes</taxon>
        <taxon>Dacrymycetales</taxon>
        <taxon>Dacrymycetaceae</taxon>
        <taxon>Calocera</taxon>
    </lineage>
</organism>